<dbReference type="STRING" id="164348.BFF78_04290"/>
<dbReference type="PIRSF" id="PIRSF002703">
    <property type="entry name" value="Thaumatin"/>
    <property type="match status" value="1"/>
</dbReference>
<dbReference type="InterPro" id="IPR001938">
    <property type="entry name" value="Thaumatin"/>
</dbReference>
<comment type="caution">
    <text evidence="2">The sequence shown here is derived from an EMBL/GenBank/DDBJ whole genome shotgun (WGS) entry which is preliminary data.</text>
</comment>
<proteinExistence type="predicted"/>
<sequence length="273" mass="29058">MKGLRELLLAAVLCLMPAGASAGAAHAAAADDSRTVPAATTVAAPEASAAAGAHTVTFVNRSGKKLWIGSTANKDEPDGDSKSLKSLPVLKPGQSATVTIPEDKAPHHWRGTFFARQGCSGTSGSTFHCAIGDCGVFAQRCKTGEQPVSLAEFNFDRKDTKAPWYDVSYVNAFSLPITIAPKGAEKVTKNGSCSQQGCRKNLLRYCPKADRQHNSAGKTVLCVNPSRDATSAYSDAIKKHCPKAYAWSKQDQETGNKTMRQCAKCKGFVVTFW</sequence>
<dbReference type="Pfam" id="PF00314">
    <property type="entry name" value="Thaumatin"/>
    <property type="match status" value="1"/>
</dbReference>
<keyword evidence="1" id="KW-0732">Signal</keyword>
<keyword evidence="3" id="KW-1185">Reference proteome</keyword>
<dbReference type="Proteomes" id="UP000318103">
    <property type="component" value="Unassembled WGS sequence"/>
</dbReference>
<feature type="chain" id="PRO_5039202712" evidence="1">
    <location>
        <begin position="23"/>
        <end position="273"/>
    </location>
</feature>
<dbReference type="Gene3D" id="2.60.110.10">
    <property type="entry name" value="Thaumatin"/>
    <property type="match status" value="1"/>
</dbReference>
<dbReference type="PANTHER" id="PTHR31013:SF2">
    <property type="entry name" value="THAUMATIN-LIKE PROTEIN"/>
    <property type="match status" value="1"/>
</dbReference>
<dbReference type="SUPFAM" id="SSF49870">
    <property type="entry name" value="Osmotin, thaumatin-like protein"/>
    <property type="match status" value="1"/>
</dbReference>
<reference evidence="2 3" key="1">
    <citation type="submission" date="2019-06" db="EMBL/GenBank/DDBJ databases">
        <title>Sequencing the genomes of 1000 actinobacteria strains.</title>
        <authorList>
            <person name="Klenk H.-P."/>
        </authorList>
    </citation>
    <scope>NUCLEOTIDE SEQUENCE [LARGE SCALE GENOMIC DNA]</scope>
    <source>
        <strain evidence="2 3">DSM 41929</strain>
    </source>
</reference>
<dbReference type="AlphaFoldDB" id="A0A542SZX2"/>
<dbReference type="RefSeq" id="WP_244329067.1">
    <property type="nucleotide sequence ID" value="NZ_JBPJFI010000001.1"/>
</dbReference>
<evidence type="ECO:0000256" key="1">
    <source>
        <dbReference type="SAM" id="SignalP"/>
    </source>
</evidence>
<name>A0A542SZX2_9ACTN</name>
<dbReference type="PROSITE" id="PS51367">
    <property type="entry name" value="THAUMATIN_2"/>
    <property type="match status" value="1"/>
</dbReference>
<dbReference type="InterPro" id="IPR037176">
    <property type="entry name" value="Osmotin/thaumatin-like_sf"/>
</dbReference>
<protein>
    <submittedName>
        <fullName evidence="2">Thaumatin family protein</fullName>
    </submittedName>
</protein>
<gene>
    <name evidence="2" type="ORF">FB563_7324</name>
</gene>
<dbReference type="EMBL" id="VFNX01000003">
    <property type="protein sequence ID" value="TQK80154.1"/>
    <property type="molecule type" value="Genomic_DNA"/>
</dbReference>
<evidence type="ECO:0000313" key="3">
    <source>
        <dbReference type="Proteomes" id="UP000318103"/>
    </source>
</evidence>
<accession>A0A542SZX2</accession>
<evidence type="ECO:0000313" key="2">
    <source>
        <dbReference type="EMBL" id="TQK80154.1"/>
    </source>
</evidence>
<dbReference type="PANTHER" id="PTHR31013">
    <property type="entry name" value="THAUMATIN FAMILY PROTEIN-RELATED"/>
    <property type="match status" value="1"/>
</dbReference>
<organism evidence="2 3">
    <name type="scientific">Streptomyces puniciscabiei</name>
    <dbReference type="NCBI Taxonomy" id="164348"/>
    <lineage>
        <taxon>Bacteria</taxon>
        <taxon>Bacillati</taxon>
        <taxon>Actinomycetota</taxon>
        <taxon>Actinomycetes</taxon>
        <taxon>Kitasatosporales</taxon>
        <taxon>Streptomycetaceae</taxon>
        <taxon>Streptomyces</taxon>
    </lineage>
</organism>
<dbReference type="SMART" id="SM00205">
    <property type="entry name" value="THN"/>
    <property type="match status" value="1"/>
</dbReference>
<feature type="signal peptide" evidence="1">
    <location>
        <begin position="1"/>
        <end position="22"/>
    </location>
</feature>